<dbReference type="PANTHER" id="PTHR42760:SF133">
    <property type="entry name" value="3-OXOACYL-[ACYL-CARRIER-PROTEIN] REDUCTASE"/>
    <property type="match status" value="1"/>
</dbReference>
<reference evidence="3" key="1">
    <citation type="submission" date="2022-09" db="EMBL/GenBank/DDBJ databases">
        <authorList>
            <person name="Yuan C."/>
            <person name="Ke Z."/>
        </authorList>
    </citation>
    <scope>NUCLEOTIDE SEQUENCE</scope>
    <source>
        <strain evidence="3">LB-8</strain>
    </source>
</reference>
<keyword evidence="4" id="KW-1185">Reference proteome</keyword>
<dbReference type="Proteomes" id="UP001155483">
    <property type="component" value="Unassembled WGS sequence"/>
</dbReference>
<dbReference type="AlphaFoldDB" id="A0A9X2XVH6"/>
<dbReference type="SUPFAM" id="SSF51735">
    <property type="entry name" value="NAD(P)-binding Rossmann-fold domains"/>
    <property type="match status" value="1"/>
</dbReference>
<dbReference type="Pfam" id="PF13561">
    <property type="entry name" value="adh_short_C2"/>
    <property type="match status" value="1"/>
</dbReference>
<organism evidence="3 4">
    <name type="scientific">Paraflavisolibacter caeni</name>
    <dbReference type="NCBI Taxonomy" id="2982496"/>
    <lineage>
        <taxon>Bacteria</taxon>
        <taxon>Pseudomonadati</taxon>
        <taxon>Bacteroidota</taxon>
        <taxon>Chitinophagia</taxon>
        <taxon>Chitinophagales</taxon>
        <taxon>Chitinophagaceae</taxon>
        <taxon>Paraflavisolibacter</taxon>
    </lineage>
</organism>
<evidence type="ECO:0000256" key="1">
    <source>
        <dbReference type="ARBA" id="ARBA00006484"/>
    </source>
</evidence>
<dbReference type="Gene3D" id="3.40.50.720">
    <property type="entry name" value="NAD(P)-binding Rossmann-like Domain"/>
    <property type="match status" value="1"/>
</dbReference>
<proteinExistence type="inferred from homology"/>
<accession>A0A9X2XVH6</accession>
<dbReference type="EMBL" id="JAOTIF010000007">
    <property type="protein sequence ID" value="MCU7549735.1"/>
    <property type="molecule type" value="Genomic_DNA"/>
</dbReference>
<comment type="caution">
    <text evidence="3">The sequence shown here is derived from an EMBL/GenBank/DDBJ whole genome shotgun (WGS) entry which is preliminary data.</text>
</comment>
<dbReference type="PRINTS" id="PR00081">
    <property type="entry name" value="GDHRDH"/>
</dbReference>
<gene>
    <name evidence="3" type="ORF">OCK74_11455</name>
</gene>
<reference evidence="3" key="2">
    <citation type="submission" date="2023-04" db="EMBL/GenBank/DDBJ databases">
        <title>Paracnuella aquatica gen. nov., sp. nov., a member of the family Chitinophagaceae isolated from a hot spring.</title>
        <authorList>
            <person name="Wang C."/>
        </authorList>
    </citation>
    <scope>NUCLEOTIDE SEQUENCE</scope>
    <source>
        <strain evidence="3">LB-8</strain>
    </source>
</reference>
<protein>
    <submittedName>
        <fullName evidence="3">SDR family oxidoreductase</fullName>
    </submittedName>
</protein>
<dbReference type="InterPro" id="IPR036291">
    <property type="entry name" value="NAD(P)-bd_dom_sf"/>
</dbReference>
<dbReference type="PANTHER" id="PTHR42760">
    <property type="entry name" value="SHORT-CHAIN DEHYDROGENASES/REDUCTASES FAMILY MEMBER"/>
    <property type="match status" value="1"/>
</dbReference>
<name>A0A9X2XVH6_9BACT</name>
<keyword evidence="2" id="KW-0560">Oxidoreductase</keyword>
<dbReference type="RefSeq" id="WP_279297175.1">
    <property type="nucleotide sequence ID" value="NZ_JAOTIF010000007.1"/>
</dbReference>
<dbReference type="GO" id="GO:0006633">
    <property type="term" value="P:fatty acid biosynthetic process"/>
    <property type="evidence" value="ECO:0007669"/>
    <property type="project" value="TreeGrafter"/>
</dbReference>
<dbReference type="InterPro" id="IPR020904">
    <property type="entry name" value="Sc_DH/Rdtase_CS"/>
</dbReference>
<sequence>MNSLKGKIALVTGGAGGIGSAICKKLACEGASVVVTYNSKPEKAKQLLNELPGDNHNAFHAPVHDSDALKKLSTAVAEQYGSLDILINNAGITTPVAHDDLEGLTDEWIDRIFTTNFRGSFAMIRACKDLLMKSGNGLVVNISSVAGVTGIGSSVAYCASKAAIDSMTRSLARALAPQIRVVSVSPGWVLGEYTSSIDPAYLQKQLDATPLNRLATPEDVADAVYAVATVLTFSTGCIIPVDGGRPLMKM</sequence>
<comment type="similarity">
    <text evidence="1">Belongs to the short-chain dehydrogenases/reductases (SDR) family.</text>
</comment>
<dbReference type="InterPro" id="IPR002347">
    <property type="entry name" value="SDR_fam"/>
</dbReference>
<evidence type="ECO:0000313" key="3">
    <source>
        <dbReference type="EMBL" id="MCU7549735.1"/>
    </source>
</evidence>
<dbReference type="GO" id="GO:0048038">
    <property type="term" value="F:quinone binding"/>
    <property type="evidence" value="ECO:0007669"/>
    <property type="project" value="TreeGrafter"/>
</dbReference>
<dbReference type="PRINTS" id="PR00080">
    <property type="entry name" value="SDRFAMILY"/>
</dbReference>
<evidence type="ECO:0000256" key="2">
    <source>
        <dbReference type="ARBA" id="ARBA00023002"/>
    </source>
</evidence>
<dbReference type="GO" id="GO:0016616">
    <property type="term" value="F:oxidoreductase activity, acting on the CH-OH group of donors, NAD or NADP as acceptor"/>
    <property type="evidence" value="ECO:0007669"/>
    <property type="project" value="TreeGrafter"/>
</dbReference>
<dbReference type="FunFam" id="3.40.50.720:FF:000084">
    <property type="entry name" value="Short-chain dehydrogenase reductase"/>
    <property type="match status" value="1"/>
</dbReference>
<dbReference type="CDD" id="cd05233">
    <property type="entry name" value="SDR_c"/>
    <property type="match status" value="1"/>
</dbReference>
<dbReference type="PROSITE" id="PS00061">
    <property type="entry name" value="ADH_SHORT"/>
    <property type="match status" value="1"/>
</dbReference>
<evidence type="ECO:0000313" key="4">
    <source>
        <dbReference type="Proteomes" id="UP001155483"/>
    </source>
</evidence>